<dbReference type="GO" id="GO:0003995">
    <property type="term" value="F:acyl-CoA dehydrogenase activity"/>
    <property type="evidence" value="ECO:0007669"/>
    <property type="project" value="TreeGrafter"/>
</dbReference>
<evidence type="ECO:0000256" key="3">
    <source>
        <dbReference type="ARBA" id="ARBA00022643"/>
    </source>
</evidence>
<dbReference type="NCBIfam" id="NF045629">
    <property type="entry name" value="monooxsub_HsaA"/>
    <property type="match status" value="1"/>
</dbReference>
<dbReference type="KEGG" id="gom:D7316_02455"/>
<dbReference type="AlphaFoldDB" id="A0A3G8JMM6"/>
<evidence type="ECO:0000256" key="2">
    <source>
        <dbReference type="ARBA" id="ARBA00022630"/>
    </source>
</evidence>
<dbReference type="Pfam" id="PF02771">
    <property type="entry name" value="Acyl-CoA_dh_N"/>
    <property type="match status" value="1"/>
</dbReference>
<dbReference type="GO" id="GO:0008202">
    <property type="term" value="P:steroid metabolic process"/>
    <property type="evidence" value="ECO:0007669"/>
    <property type="project" value="UniProtKB-KW"/>
</dbReference>
<dbReference type="GO" id="GO:0050660">
    <property type="term" value="F:flavin adenine dinucleotide binding"/>
    <property type="evidence" value="ECO:0007669"/>
    <property type="project" value="InterPro"/>
</dbReference>
<feature type="domain" description="Acyl-CoA dehydrogenase/oxidase N-terminal" evidence="17">
    <location>
        <begin position="36"/>
        <end position="119"/>
    </location>
</feature>
<organism evidence="19 20">
    <name type="scientific">Gordonia insulae</name>
    <dbReference type="NCBI Taxonomy" id="2420509"/>
    <lineage>
        <taxon>Bacteria</taxon>
        <taxon>Bacillati</taxon>
        <taxon>Actinomycetota</taxon>
        <taxon>Actinomycetes</taxon>
        <taxon>Mycobacteriales</taxon>
        <taxon>Gordoniaceae</taxon>
        <taxon>Gordonia</taxon>
    </lineage>
</organism>
<reference evidence="19 20" key="1">
    <citation type="submission" date="2018-11" db="EMBL/GenBank/DDBJ databases">
        <title>Gordonia insulae sp. nov., isolated from an island soil.</title>
        <authorList>
            <person name="Kim Y.S."/>
            <person name="Kim S.B."/>
        </authorList>
    </citation>
    <scope>NUCLEOTIDE SEQUENCE [LARGE SCALE GENOMIC DNA]</scope>
    <source>
        <strain evidence="19 20">MMS17-SY073</strain>
    </source>
</reference>
<proteinExistence type="inferred from homology"/>
<evidence type="ECO:0000256" key="1">
    <source>
        <dbReference type="ARBA" id="ARBA00005202"/>
    </source>
</evidence>
<keyword evidence="8" id="KW-0443">Lipid metabolism</keyword>
<keyword evidence="9" id="KW-0753">Steroid metabolism</keyword>
<name>A0A3G8JMM6_9ACTN</name>
<evidence type="ECO:0000313" key="19">
    <source>
        <dbReference type="EMBL" id="AZG45855.1"/>
    </source>
</evidence>
<dbReference type="InterPro" id="IPR036250">
    <property type="entry name" value="AcylCo_DH-like_C"/>
</dbReference>
<keyword evidence="3" id="KW-0288">FMN</keyword>
<dbReference type="Gene3D" id="1.10.540.10">
    <property type="entry name" value="Acyl-CoA dehydrogenase/oxidase, N-terminal domain"/>
    <property type="match status" value="1"/>
</dbReference>
<comment type="pathway">
    <text evidence="1">Lipid metabolism; steroid biosynthesis.</text>
</comment>
<keyword evidence="20" id="KW-1185">Reference proteome</keyword>
<evidence type="ECO:0000256" key="4">
    <source>
        <dbReference type="ARBA" id="ARBA00022797"/>
    </source>
</evidence>
<dbReference type="CDD" id="cd01159">
    <property type="entry name" value="NcnH"/>
    <property type="match status" value="1"/>
</dbReference>
<dbReference type="GO" id="GO:0005737">
    <property type="term" value="C:cytoplasm"/>
    <property type="evidence" value="ECO:0007669"/>
    <property type="project" value="TreeGrafter"/>
</dbReference>
<evidence type="ECO:0000256" key="6">
    <source>
        <dbReference type="ARBA" id="ARBA00023002"/>
    </source>
</evidence>
<accession>A0A3G8JMM6</accession>
<feature type="region of interest" description="Disordered" evidence="16">
    <location>
        <begin position="1"/>
        <end position="22"/>
    </location>
</feature>
<dbReference type="Gene3D" id="1.20.140.10">
    <property type="entry name" value="Butyryl-CoA Dehydrogenase, subunit A, domain 3"/>
    <property type="match status" value="1"/>
</dbReference>
<dbReference type="GO" id="GO:0036383">
    <property type="term" value="F:3-hydroxy-9,10-secoandrosta-1,3,5(10)-triene-9,17-dione monooxygenase activity"/>
    <property type="evidence" value="ECO:0007669"/>
    <property type="project" value="UniProtKB-EC"/>
</dbReference>
<dbReference type="EMBL" id="CP033972">
    <property type="protein sequence ID" value="AZG45855.1"/>
    <property type="molecule type" value="Genomic_DNA"/>
</dbReference>
<dbReference type="PIRSF" id="PIRSF016578">
    <property type="entry name" value="HsaA"/>
    <property type="match status" value="1"/>
</dbReference>
<evidence type="ECO:0000256" key="15">
    <source>
        <dbReference type="ARBA" id="ARBA00083879"/>
    </source>
</evidence>
<sequence>MPAQPGAGNAVSGPNHHKRSEAAEQVLEKINALLPELEQRAQQTEDLRRIPDETVSSLEGAGFFKLMQPEQWGGYQVDPVTFYEAVRRIATACGSTGWVSGIIGIHNWHLALFDQQAQEDVWGKDTSVRISSSYAPMGMGEVVDGGYKVNGSWAWSSGCETADWVFVGGPVIKNGKPVDFVSFLIPRSDYTIKDVWNVVGLRGTGSNTIEVKDVFVPRHRMLSMRTMSMGESPGLEQNTAPVYKMPWGTIHPSTIATPIVGMAYGAYHAHVEHQGKRVRAAYAGEKAKEDPFAKVRIAEAASDIDAAWRQLSGNLQAEYDLILAGEEVPMELRLAARRDQVRATGRAIAAIDLLFENSGAHALDNDTPIQRFWRDAHAGRVHAANDPERAYVAFGNGEFGIPIGDTMV</sequence>
<comment type="pathway">
    <text evidence="11">Steroid biosynthesis.</text>
</comment>
<feature type="domain" description="Acyl-CoA dehydrogenase C-terminal" evidence="18">
    <location>
        <begin position="254"/>
        <end position="386"/>
    </location>
</feature>
<evidence type="ECO:0000256" key="14">
    <source>
        <dbReference type="ARBA" id="ARBA00082428"/>
    </source>
</evidence>
<evidence type="ECO:0000256" key="5">
    <source>
        <dbReference type="ARBA" id="ARBA00022963"/>
    </source>
</evidence>
<evidence type="ECO:0000259" key="17">
    <source>
        <dbReference type="Pfam" id="PF02771"/>
    </source>
</evidence>
<dbReference type="Pfam" id="PF08028">
    <property type="entry name" value="Acyl-CoA_dh_2"/>
    <property type="match status" value="1"/>
</dbReference>
<dbReference type="RefSeq" id="WP_124708462.1">
    <property type="nucleotide sequence ID" value="NZ_CP033972.1"/>
</dbReference>
<evidence type="ECO:0000256" key="10">
    <source>
        <dbReference type="ARBA" id="ARBA00049661"/>
    </source>
</evidence>
<dbReference type="InterPro" id="IPR009100">
    <property type="entry name" value="AcylCoA_DH/oxidase_NM_dom_sf"/>
</dbReference>
<evidence type="ECO:0000256" key="16">
    <source>
        <dbReference type="SAM" id="MobiDB-lite"/>
    </source>
</evidence>
<evidence type="ECO:0000256" key="13">
    <source>
        <dbReference type="ARBA" id="ARBA00068484"/>
    </source>
</evidence>
<dbReference type="SUPFAM" id="SSF47203">
    <property type="entry name" value="Acyl-CoA dehydrogenase C-terminal domain-like"/>
    <property type="match status" value="1"/>
</dbReference>
<evidence type="ECO:0000256" key="11">
    <source>
        <dbReference type="ARBA" id="ARBA00060577"/>
    </source>
</evidence>
<dbReference type="PANTHER" id="PTHR48083:SF19">
    <property type="entry name" value="FLAVIN-DEPENDENT MONOOXYGENASE, OXYGENASE SUBUNIT HSAA"/>
    <property type="match status" value="1"/>
</dbReference>
<dbReference type="InterPro" id="IPR013786">
    <property type="entry name" value="AcylCoA_DH/ox_N"/>
</dbReference>
<dbReference type="GO" id="GO:0033539">
    <property type="term" value="P:fatty acid beta-oxidation using acyl-CoA dehydrogenase"/>
    <property type="evidence" value="ECO:0007669"/>
    <property type="project" value="TreeGrafter"/>
</dbReference>
<keyword evidence="4" id="KW-0058">Aromatic hydrocarbons catabolism</keyword>
<dbReference type="OrthoDB" id="3404950at2"/>
<dbReference type="FunFam" id="2.40.110.10:FF:000021">
    <property type="entry name" value="Flavin-dependent monooxygenase, oxygenase subunit"/>
    <property type="match status" value="1"/>
</dbReference>
<dbReference type="SUPFAM" id="SSF56645">
    <property type="entry name" value="Acyl-CoA dehydrogenase NM domain-like"/>
    <property type="match status" value="1"/>
</dbReference>
<protein>
    <recommendedName>
        <fullName evidence="13">Flavin-dependent monooxygenase, oxygenase subunit HsaA</fullName>
        <ecNumber evidence="12">1.14.14.12</ecNumber>
    </recommendedName>
    <alternativeName>
        <fullName evidence="15">3-hydroxy-9,10-secoandrosta-1,3,5(10)-triene-9,17-dione 4-hydroxylase, oxygenase subunit</fullName>
    </alternativeName>
    <alternativeName>
        <fullName evidence="14">3-hydroxy-9,10-secoandrosta-1,3,5(10)-triene-9,17-dione monooxygenase</fullName>
    </alternativeName>
</protein>
<dbReference type="InterPro" id="IPR037069">
    <property type="entry name" value="AcylCoA_DH/ox_N_sf"/>
</dbReference>
<dbReference type="Proteomes" id="UP000271469">
    <property type="component" value="Chromosome"/>
</dbReference>
<comment type="similarity">
    <text evidence="10">Belongs to the HpaH/HsaA monooxygenase family.</text>
</comment>
<evidence type="ECO:0000256" key="8">
    <source>
        <dbReference type="ARBA" id="ARBA00023098"/>
    </source>
</evidence>
<evidence type="ECO:0000256" key="7">
    <source>
        <dbReference type="ARBA" id="ARBA00023033"/>
    </source>
</evidence>
<evidence type="ECO:0000313" key="20">
    <source>
        <dbReference type="Proteomes" id="UP000271469"/>
    </source>
</evidence>
<dbReference type="EC" id="1.14.14.12" evidence="12"/>
<dbReference type="InterPro" id="IPR054617">
    <property type="entry name" value="HsaA"/>
</dbReference>
<dbReference type="InterPro" id="IPR050741">
    <property type="entry name" value="Acyl-CoA_dehydrogenase"/>
</dbReference>
<evidence type="ECO:0000256" key="9">
    <source>
        <dbReference type="ARBA" id="ARBA00023221"/>
    </source>
</evidence>
<evidence type="ECO:0000259" key="18">
    <source>
        <dbReference type="Pfam" id="PF08028"/>
    </source>
</evidence>
<dbReference type="InterPro" id="IPR046373">
    <property type="entry name" value="Acyl-CoA_Oxase/DH_mid-dom_sf"/>
</dbReference>
<evidence type="ECO:0000256" key="12">
    <source>
        <dbReference type="ARBA" id="ARBA00066424"/>
    </source>
</evidence>
<gene>
    <name evidence="19" type="primary">hsaA_1</name>
    <name evidence="19" type="ORF">D7316_02455</name>
</gene>
<dbReference type="InterPro" id="IPR013107">
    <property type="entry name" value="Acyl-CoA_DH_C"/>
</dbReference>
<keyword evidence="6 19" id="KW-0560">Oxidoreductase</keyword>
<keyword evidence="5" id="KW-0442">Lipid degradation</keyword>
<keyword evidence="7 19" id="KW-0503">Monooxygenase</keyword>
<keyword evidence="2" id="KW-0285">Flavoprotein</keyword>
<dbReference type="Gene3D" id="2.40.110.10">
    <property type="entry name" value="Butyryl-CoA Dehydrogenase, subunit A, domain 2"/>
    <property type="match status" value="1"/>
</dbReference>
<dbReference type="PANTHER" id="PTHR48083">
    <property type="entry name" value="MEDIUM-CHAIN SPECIFIC ACYL-COA DEHYDROGENASE, MITOCHONDRIAL-RELATED"/>
    <property type="match status" value="1"/>
</dbReference>